<keyword evidence="6" id="KW-1185">Reference proteome</keyword>
<dbReference type="InterPro" id="IPR051636">
    <property type="entry name" value="Plant_LTP/defense-related"/>
</dbReference>
<dbReference type="PANTHER" id="PTHR31731">
    <property type="match status" value="1"/>
</dbReference>
<evidence type="ECO:0000256" key="2">
    <source>
        <dbReference type="SAM" id="SignalP"/>
    </source>
</evidence>
<feature type="domain" description="Hydrophobic seed protein" evidence="3">
    <location>
        <begin position="26"/>
        <end position="108"/>
    </location>
</feature>
<reference evidence="5 6" key="1">
    <citation type="submission" date="2022-03" db="EMBL/GenBank/DDBJ databases">
        <authorList>
            <person name="Macdonald S."/>
            <person name="Ahmed S."/>
            <person name="Newling K."/>
        </authorList>
    </citation>
    <scope>NUCLEOTIDE SEQUENCE [LARGE SCALE GENOMIC DNA]</scope>
</reference>
<sequence length="109" mass="11465">MAPRTSLALFLFLNLLFFTYTSAQGTCPLDSLQIDVCVNALNLVNLTLGTPVQPCCSIIKGLVELDAAACLCTALHANILGIDLINLPISLRLLLSGCGGTVPQGFQCV</sequence>
<dbReference type="Gene3D" id="1.10.110.10">
    <property type="entry name" value="Plant lipid-transfer and hydrophobic proteins"/>
    <property type="match status" value="1"/>
</dbReference>
<organism evidence="5 6">
    <name type="scientific">Eruca vesicaria subsp. sativa</name>
    <name type="common">Garden rocket</name>
    <name type="synonym">Eruca sativa</name>
    <dbReference type="NCBI Taxonomy" id="29727"/>
    <lineage>
        <taxon>Eukaryota</taxon>
        <taxon>Viridiplantae</taxon>
        <taxon>Streptophyta</taxon>
        <taxon>Embryophyta</taxon>
        <taxon>Tracheophyta</taxon>
        <taxon>Spermatophyta</taxon>
        <taxon>Magnoliopsida</taxon>
        <taxon>eudicotyledons</taxon>
        <taxon>Gunneridae</taxon>
        <taxon>Pentapetalae</taxon>
        <taxon>rosids</taxon>
        <taxon>malvids</taxon>
        <taxon>Brassicales</taxon>
        <taxon>Brassicaceae</taxon>
        <taxon>Brassiceae</taxon>
        <taxon>Eruca</taxon>
    </lineage>
</organism>
<protein>
    <recommendedName>
        <fullName evidence="3">Hydrophobic seed protein domain-containing protein</fullName>
    </recommendedName>
</protein>
<dbReference type="AlphaFoldDB" id="A0ABC8L9N1"/>
<evidence type="ECO:0000256" key="1">
    <source>
        <dbReference type="ARBA" id="ARBA00008965"/>
    </source>
</evidence>
<dbReference type="CDD" id="cd01958">
    <property type="entry name" value="HPS_like"/>
    <property type="match status" value="1"/>
</dbReference>
<dbReference type="EMBL" id="CAKOAT010476265">
    <property type="protein sequence ID" value="CAH8378246.1"/>
    <property type="molecule type" value="Genomic_DNA"/>
</dbReference>
<comment type="caution">
    <text evidence="5">The sequence shown here is derived from an EMBL/GenBank/DDBJ whole genome shotgun (WGS) entry which is preliminary data.</text>
</comment>
<accession>A0ABC8L9N1</accession>
<dbReference type="Proteomes" id="UP001642260">
    <property type="component" value="Unassembled WGS sequence"/>
</dbReference>
<feature type="chain" id="PRO_5044720832" description="Hydrophobic seed protein domain-containing protein" evidence="2">
    <location>
        <begin position="24"/>
        <end position="109"/>
    </location>
</feature>
<evidence type="ECO:0000313" key="5">
    <source>
        <dbReference type="EMBL" id="CAH8378246.1"/>
    </source>
</evidence>
<feature type="signal peptide" evidence="2">
    <location>
        <begin position="1"/>
        <end position="23"/>
    </location>
</feature>
<dbReference type="EMBL" id="CAKOAT010476265">
    <property type="protein sequence ID" value="CAH8378239.1"/>
    <property type="molecule type" value="Genomic_DNA"/>
</dbReference>
<keyword evidence="2" id="KW-0732">Signal</keyword>
<dbReference type="Pfam" id="PF14547">
    <property type="entry name" value="Hydrophob_seed"/>
    <property type="match status" value="1"/>
</dbReference>
<evidence type="ECO:0000313" key="4">
    <source>
        <dbReference type="EMBL" id="CAH8378239.1"/>
    </source>
</evidence>
<proteinExistence type="inferred from homology"/>
<gene>
    <name evidence="4" type="ORF">ERUC_LOCUS32698</name>
    <name evidence="5" type="ORF">ERUC_LOCUS32701</name>
</gene>
<dbReference type="SUPFAM" id="SSF47699">
    <property type="entry name" value="Bifunctional inhibitor/lipid-transfer protein/seed storage 2S albumin"/>
    <property type="match status" value="1"/>
</dbReference>
<evidence type="ECO:0000313" key="6">
    <source>
        <dbReference type="Proteomes" id="UP001642260"/>
    </source>
</evidence>
<comment type="similarity">
    <text evidence="1">Belongs to the plant LTP family. PEARLI1 subfamily.</text>
</comment>
<dbReference type="InterPro" id="IPR027923">
    <property type="entry name" value="Hydrophob_seed_dom"/>
</dbReference>
<evidence type="ECO:0000259" key="3">
    <source>
        <dbReference type="Pfam" id="PF14547"/>
    </source>
</evidence>
<dbReference type="InterPro" id="IPR036312">
    <property type="entry name" value="Bifun_inhib/LTP/seed_sf"/>
</dbReference>
<name>A0ABC8L9N1_ERUVS</name>